<reference evidence="1" key="2">
    <citation type="submission" date="2025-08" db="UniProtKB">
        <authorList>
            <consortium name="Ensembl"/>
        </authorList>
    </citation>
    <scope>IDENTIFICATION</scope>
</reference>
<reference evidence="2" key="1">
    <citation type="submission" date="2013-10" db="EMBL/GenBank/DDBJ databases">
        <authorList>
            <person name="Schartl M."/>
            <person name="Warren W."/>
        </authorList>
    </citation>
    <scope>NUCLEOTIDE SEQUENCE [LARGE SCALE GENOMIC DNA]</scope>
    <source>
        <strain evidence="2">female</strain>
    </source>
</reference>
<evidence type="ECO:0000313" key="1">
    <source>
        <dbReference type="Ensembl" id="ENSPFOP00000020228.1"/>
    </source>
</evidence>
<keyword evidence="2" id="KW-1185">Reference proteome</keyword>
<accession>A0A087YQC5</accession>
<dbReference type="Proteomes" id="UP000028760">
    <property type="component" value="Unassembled WGS sequence"/>
</dbReference>
<protein>
    <submittedName>
        <fullName evidence="1">Uncharacterized protein</fullName>
    </submittedName>
</protein>
<reference evidence="1" key="3">
    <citation type="submission" date="2025-09" db="UniProtKB">
        <authorList>
            <consortium name="Ensembl"/>
        </authorList>
    </citation>
    <scope>IDENTIFICATION</scope>
</reference>
<organism evidence="1 2">
    <name type="scientific">Poecilia formosa</name>
    <name type="common">Amazon molly</name>
    <name type="synonym">Limia formosa</name>
    <dbReference type="NCBI Taxonomy" id="48698"/>
    <lineage>
        <taxon>Eukaryota</taxon>
        <taxon>Metazoa</taxon>
        <taxon>Chordata</taxon>
        <taxon>Craniata</taxon>
        <taxon>Vertebrata</taxon>
        <taxon>Euteleostomi</taxon>
        <taxon>Actinopterygii</taxon>
        <taxon>Neopterygii</taxon>
        <taxon>Teleostei</taxon>
        <taxon>Neoteleostei</taxon>
        <taxon>Acanthomorphata</taxon>
        <taxon>Ovalentaria</taxon>
        <taxon>Atherinomorphae</taxon>
        <taxon>Cyprinodontiformes</taxon>
        <taxon>Poeciliidae</taxon>
        <taxon>Poeciliinae</taxon>
        <taxon>Poecilia</taxon>
    </lineage>
</organism>
<sequence>VVQENAHFRRDFMEVEDDGGSGAGPETLPLPPADCPVAAVWTDGYGTLPVNGLLGHTKIPVCFIPYL</sequence>
<dbReference type="Ensembl" id="ENSPFOT00000020252.1">
    <property type="protein sequence ID" value="ENSPFOP00000020228.1"/>
    <property type="gene ID" value="ENSPFOG00000020102.1"/>
</dbReference>
<dbReference type="AlphaFoldDB" id="A0A087YQC5"/>
<dbReference type="EMBL" id="AYCK01008986">
    <property type="status" value="NOT_ANNOTATED_CDS"/>
    <property type="molecule type" value="Genomic_DNA"/>
</dbReference>
<proteinExistence type="predicted"/>
<evidence type="ECO:0000313" key="2">
    <source>
        <dbReference type="Proteomes" id="UP000028760"/>
    </source>
</evidence>
<name>A0A087YQC5_POEFO</name>